<dbReference type="RefSeq" id="XP_056511439.1">
    <property type="nucleotide sequence ID" value="XM_056655826.1"/>
</dbReference>
<dbReference type="GeneID" id="81394994"/>
<accession>A0A9W9F970</accession>
<dbReference type="AlphaFoldDB" id="A0A9W9F970"/>
<comment type="caution">
    <text evidence="2">The sequence shown here is derived from an EMBL/GenBank/DDBJ whole genome shotgun (WGS) entry which is preliminary data.</text>
</comment>
<gene>
    <name evidence="2" type="ORF">NUU61_005244</name>
</gene>
<feature type="compositionally biased region" description="Basic and acidic residues" evidence="1">
    <location>
        <begin position="42"/>
        <end position="54"/>
    </location>
</feature>
<dbReference type="EMBL" id="JAPMSZ010000007">
    <property type="protein sequence ID" value="KAJ5095888.1"/>
    <property type="molecule type" value="Genomic_DNA"/>
</dbReference>
<sequence length="137" mass="15885">MEGTQETDQLKNAIQRLKELNRGATEDRDANLEEEYARMRDELKETKNARDEAIRSPAPSDTAAGGSHRKTVKMPDPPTLIDGKNVRFKAWKTEIRKKLRLNYDYYPTEDHKMAYLKSRCEGKAPMHIDPRMQKNPP</sequence>
<feature type="region of interest" description="Disordered" evidence="1">
    <location>
        <begin position="42"/>
        <end position="82"/>
    </location>
</feature>
<evidence type="ECO:0000313" key="2">
    <source>
        <dbReference type="EMBL" id="KAJ5095888.1"/>
    </source>
</evidence>
<dbReference type="OrthoDB" id="4365667at2759"/>
<organism evidence="2 3">
    <name type="scientific">Penicillium alfredii</name>
    <dbReference type="NCBI Taxonomy" id="1506179"/>
    <lineage>
        <taxon>Eukaryota</taxon>
        <taxon>Fungi</taxon>
        <taxon>Dikarya</taxon>
        <taxon>Ascomycota</taxon>
        <taxon>Pezizomycotina</taxon>
        <taxon>Eurotiomycetes</taxon>
        <taxon>Eurotiomycetidae</taxon>
        <taxon>Eurotiales</taxon>
        <taxon>Aspergillaceae</taxon>
        <taxon>Penicillium</taxon>
    </lineage>
</organism>
<evidence type="ECO:0000313" key="3">
    <source>
        <dbReference type="Proteomes" id="UP001141434"/>
    </source>
</evidence>
<evidence type="ECO:0000256" key="1">
    <source>
        <dbReference type="SAM" id="MobiDB-lite"/>
    </source>
</evidence>
<proteinExistence type="predicted"/>
<reference evidence="2" key="1">
    <citation type="submission" date="2022-11" db="EMBL/GenBank/DDBJ databases">
        <authorList>
            <person name="Petersen C."/>
        </authorList>
    </citation>
    <scope>NUCLEOTIDE SEQUENCE</scope>
    <source>
        <strain evidence="2">IBT 34128</strain>
    </source>
</reference>
<name>A0A9W9F970_9EURO</name>
<reference evidence="2" key="2">
    <citation type="journal article" date="2023" name="IMA Fungus">
        <title>Comparative genomic study of the Penicillium genus elucidates a diverse pangenome and 15 lateral gene transfer events.</title>
        <authorList>
            <person name="Petersen C."/>
            <person name="Sorensen T."/>
            <person name="Nielsen M.R."/>
            <person name="Sondergaard T.E."/>
            <person name="Sorensen J.L."/>
            <person name="Fitzpatrick D.A."/>
            <person name="Frisvad J.C."/>
            <person name="Nielsen K.L."/>
        </authorList>
    </citation>
    <scope>NUCLEOTIDE SEQUENCE</scope>
    <source>
        <strain evidence="2">IBT 34128</strain>
    </source>
</reference>
<dbReference type="Proteomes" id="UP001141434">
    <property type="component" value="Unassembled WGS sequence"/>
</dbReference>
<keyword evidence="3" id="KW-1185">Reference proteome</keyword>
<protein>
    <submittedName>
        <fullName evidence="2">Uncharacterized protein</fullName>
    </submittedName>
</protein>